<dbReference type="SUPFAM" id="SSF53187">
    <property type="entry name" value="Zn-dependent exopeptidases"/>
    <property type="match status" value="1"/>
</dbReference>
<dbReference type="InterPro" id="IPR007709">
    <property type="entry name" value="N-FG_amidohydro"/>
</dbReference>
<accession>A0A7W4FDS9</accession>
<dbReference type="GO" id="GO:0016787">
    <property type="term" value="F:hydrolase activity"/>
    <property type="evidence" value="ECO:0007669"/>
    <property type="project" value="UniProtKB-KW"/>
</dbReference>
<reference evidence="1 2" key="1">
    <citation type="submission" date="2020-04" db="EMBL/GenBank/DDBJ databases">
        <title>Description of novel Gluconacetobacter.</title>
        <authorList>
            <person name="Sombolestani A."/>
        </authorList>
    </citation>
    <scope>NUCLEOTIDE SEQUENCE [LARGE SCALE GENOMIC DNA]</scope>
    <source>
        <strain evidence="1 2">LMG 7603</strain>
    </source>
</reference>
<organism evidence="1 2">
    <name type="scientific">Gluconacetobacter diazotrophicus</name>
    <name type="common">Acetobacter diazotrophicus</name>
    <dbReference type="NCBI Taxonomy" id="33996"/>
    <lineage>
        <taxon>Bacteria</taxon>
        <taxon>Pseudomonadati</taxon>
        <taxon>Pseudomonadota</taxon>
        <taxon>Alphaproteobacteria</taxon>
        <taxon>Acetobacterales</taxon>
        <taxon>Acetobacteraceae</taxon>
        <taxon>Gluconacetobacter</taxon>
    </lineage>
</organism>
<dbReference type="AlphaFoldDB" id="A0A7W4FDS9"/>
<proteinExistence type="predicted"/>
<name>A0A7W4FDS9_GLUDI</name>
<dbReference type="Proteomes" id="UP000550787">
    <property type="component" value="Unassembled WGS sequence"/>
</dbReference>
<protein>
    <submittedName>
        <fullName evidence="1">N-formylglutamate amidohydrolase</fullName>
    </submittedName>
</protein>
<dbReference type="Gene3D" id="3.40.630.40">
    <property type="entry name" value="Zn-dependent exopeptidases"/>
    <property type="match status" value="1"/>
</dbReference>
<dbReference type="Pfam" id="PF05013">
    <property type="entry name" value="FGase"/>
    <property type="match status" value="1"/>
</dbReference>
<dbReference type="RefSeq" id="WP_183115626.1">
    <property type="nucleotide sequence ID" value="NZ_JABEQG010000008.1"/>
</dbReference>
<dbReference type="EMBL" id="JABEQG010000008">
    <property type="protein sequence ID" value="MBB2155936.1"/>
    <property type="molecule type" value="Genomic_DNA"/>
</dbReference>
<comment type="caution">
    <text evidence="1">The sequence shown here is derived from an EMBL/GenBank/DDBJ whole genome shotgun (WGS) entry which is preliminary data.</text>
</comment>
<gene>
    <name evidence="1" type="ORF">HLH33_06375</name>
</gene>
<evidence type="ECO:0000313" key="2">
    <source>
        <dbReference type="Proteomes" id="UP000550787"/>
    </source>
</evidence>
<keyword evidence="1" id="KW-0378">Hydrolase</keyword>
<evidence type="ECO:0000313" key="1">
    <source>
        <dbReference type="EMBL" id="MBB2155936.1"/>
    </source>
</evidence>
<sequence length="293" mass="31483">MNDESAPVPAPFVLVPPRVAGIPLVVASPHSGRAYPRDFLALSRVDHMALRHSEDFHVDELLADAPDLGASLIHATFPRIYCDTNREAGELDPAMFDAPLPPGCNSTTQRVRAGLGVIPRISATGLPLYRRRLPLAEAHARISRFWAPYHAALSTLLDAQVAAHGACLLVDCHSMPGIRPGIGQEAPHFVLGDVWGTSCAAPITAAAEESLRAQGFRTCRNAPYAGGYITRHYGNPAAGRHALQVEISRPLYMDESRLVRREGFAAMRTVMTTLLRAMAGVAAGLSRAPVPLP</sequence>